<reference evidence="2" key="1">
    <citation type="submission" date="2022-07" db="EMBL/GenBank/DDBJ databases">
        <title>Evaluation of T. orientalis genome assembly methods using nanopore sequencing and analysis of variation between genomes.</title>
        <authorList>
            <person name="Yam J."/>
            <person name="Micallef M.L."/>
            <person name="Liu M."/>
            <person name="Djordjevic S.P."/>
            <person name="Bogema D.R."/>
            <person name="Jenkins C."/>
        </authorList>
    </citation>
    <scope>NUCLEOTIDE SEQUENCE</scope>
    <source>
        <strain evidence="2">Fish Creek</strain>
    </source>
</reference>
<dbReference type="Proteomes" id="UP000244803">
    <property type="component" value="Chromosome 3"/>
</dbReference>
<proteinExistence type="predicted"/>
<name>A0A976QSA2_THEOR</name>
<protein>
    <submittedName>
        <fullName evidence="2">Uncharacterized protein</fullName>
    </submittedName>
</protein>
<evidence type="ECO:0000256" key="1">
    <source>
        <dbReference type="SAM" id="MobiDB-lite"/>
    </source>
</evidence>
<gene>
    <name evidence="2" type="ORF">MACJ_002368</name>
</gene>
<dbReference type="EMBL" id="CP056066">
    <property type="protein sequence ID" value="UKJ89122.2"/>
    <property type="molecule type" value="Genomic_DNA"/>
</dbReference>
<accession>A0A976QSA2</accession>
<evidence type="ECO:0000313" key="2">
    <source>
        <dbReference type="EMBL" id="UKJ89122.2"/>
    </source>
</evidence>
<evidence type="ECO:0000313" key="3">
    <source>
        <dbReference type="Proteomes" id="UP000244803"/>
    </source>
</evidence>
<feature type="compositionally biased region" description="Low complexity" evidence="1">
    <location>
        <begin position="1033"/>
        <end position="1052"/>
    </location>
</feature>
<sequence>MYTYKLYLFVTYLLGLRWSFLISVPLTEATNNITLDLRNLTKHGSVEEVDTGRHTVKEITFTTPQGKIVDKVVYLDVDVWVASSHPNKVLKKLVVTNKKSMIQLLHVVMVPSTGGSTTEENVYYKKQKKQFEVVQLEKDYTRLKNYLKARFGYFTDSWFVYDFGDKPSYSRFVGENKYLVDGVWKITFTPLNDAKPLLVRQGEQNLWTLENDSTYVSSTDLYDFGADNLLVFKFRDTPLKFYHKLKIESTWKTVESLDAFNTKANQLKADYFTTALDYDLSMKPDYNKFWINRKTLVGNVSDLTFNPTRTYFVNKLKFGDQVLWTSSNRENRVDKMKLTLFGYEVKAVQFSVTKGSTKLDPEYDVFYYHKDISNSFKSRDKDQYKKAVDLVKSVADRSKQFNYVNTWERVAARLDLATYNASEFNVETAEGANGVVTETLTPRQNMWFASLGFRDANVWPSVESETKKPTVKNVVLVKKNSLLQLVKLTTAGDVSAEHAGAVDSNYFFKKNGDTFVTVDTKENFESNKSNLESGDTLLDDLVHLDVNTDELNTLYYTVSTEVVDGVDKRVVKVKTLKVTKLTNFAFALWTRPAEPPTSNAYVTGYEMYTFGEKKLLKVLVTESVASNSETFEKTGESAQWVSFTGNFNDKLAAMKNVTTWTPVELDVSVSPSLTNFDVVVTPVKGNRTKLLLTPKKMKKVTKVKLGTTKEFFTTADSNRAYKVELYLEYYEPKFVNVFVWKDVTNQSPQKTEEKHVKVATDGAANWVTNDFDEKLKVFKEEENTVQFTYSPDWVPPPSSFDPKSFSKVYFSSEDATADLVTTTTYTPRAGTVVKKVLLDGAKVWPEGDVAAEDPTKKLVSFKVLSKNDMVQLLHLTNALVATPGSTEELYFKKSTYTYPRLTDVAEFNKLKASLNNPDKYVDDKVKLDLSSTEEASTKLFDKETKLEDGVVKTVVKVKAGKLFEVTASPHLWKSTDGSFVTVLERYALNDMQLLVLHVTKTDGSTEKIYFEKTLSPPAQPSSPQRPEDHHETQVQQQVVDQGQQESQVQEVSPAKRSFEPLTGKSAFFDKLNKAKAAVQHHNVPLDVQAYTDSVKFEVKETREGNTTLYKVYPKTTYRVTSLVNGTGTNLWTQEEDGERLVEAFLYLHDRVVKFVRALVWSKDHTDLSKDKLFHFKLDNGQFLKQEKEAFEADLKAVATVEPTPLETETLEQPPETPFTFHKFYLSENVDSKIFELTERKKGVYKLKNYTPKENKFVNLVETQHGVLWKAEDNEDLMKSTFFAVTENSALAHLTLSVNSQPQHLFFKFEDDTWLKLDNKTYVDLYTKAGLSSS</sequence>
<feature type="region of interest" description="Disordered" evidence="1">
    <location>
        <begin position="1012"/>
        <end position="1056"/>
    </location>
</feature>
<dbReference type="OrthoDB" id="361731at2759"/>
<organism evidence="2 3">
    <name type="scientific">Theileria orientalis</name>
    <dbReference type="NCBI Taxonomy" id="68886"/>
    <lineage>
        <taxon>Eukaryota</taxon>
        <taxon>Sar</taxon>
        <taxon>Alveolata</taxon>
        <taxon>Apicomplexa</taxon>
        <taxon>Aconoidasida</taxon>
        <taxon>Piroplasmida</taxon>
        <taxon>Theileriidae</taxon>
        <taxon>Theileria</taxon>
    </lineage>
</organism>